<dbReference type="GO" id="GO:0005524">
    <property type="term" value="F:ATP binding"/>
    <property type="evidence" value="ECO:0007669"/>
    <property type="project" value="InterPro"/>
</dbReference>
<dbReference type="PANTHER" id="PTHR47976">
    <property type="entry name" value="G-TYPE LECTIN S-RECEPTOR-LIKE SERINE/THREONINE-PROTEIN KINASE SD2-5"/>
    <property type="match status" value="1"/>
</dbReference>
<dbReference type="InterPro" id="IPR011009">
    <property type="entry name" value="Kinase-like_dom_sf"/>
</dbReference>
<dbReference type="PROSITE" id="PS50011">
    <property type="entry name" value="PROTEIN_KINASE_DOM"/>
    <property type="match status" value="1"/>
</dbReference>
<dbReference type="PANTHER" id="PTHR47976:SF116">
    <property type="entry name" value="RECEPTOR-LIKE SERINE_THREONINE-PROTEIN KINASE"/>
    <property type="match status" value="1"/>
</dbReference>
<organism evidence="3 4">
    <name type="scientific">Quercus lobata</name>
    <name type="common">Valley oak</name>
    <dbReference type="NCBI Taxonomy" id="97700"/>
    <lineage>
        <taxon>Eukaryota</taxon>
        <taxon>Viridiplantae</taxon>
        <taxon>Streptophyta</taxon>
        <taxon>Embryophyta</taxon>
        <taxon>Tracheophyta</taxon>
        <taxon>Spermatophyta</taxon>
        <taxon>Magnoliopsida</taxon>
        <taxon>eudicotyledons</taxon>
        <taxon>Gunneridae</taxon>
        <taxon>Pentapetalae</taxon>
        <taxon>rosids</taxon>
        <taxon>fabids</taxon>
        <taxon>Fagales</taxon>
        <taxon>Fagaceae</taxon>
        <taxon>Quercus</taxon>
    </lineage>
</organism>
<dbReference type="InterPro" id="IPR001245">
    <property type="entry name" value="Ser-Thr/Tyr_kinase_cat_dom"/>
</dbReference>
<dbReference type="GO" id="GO:0004672">
    <property type="term" value="F:protein kinase activity"/>
    <property type="evidence" value="ECO:0007669"/>
    <property type="project" value="InterPro"/>
</dbReference>
<evidence type="ECO:0000256" key="1">
    <source>
        <dbReference type="ARBA" id="ARBA00022729"/>
    </source>
</evidence>
<dbReference type="InterPro" id="IPR051343">
    <property type="entry name" value="G-type_lectin_kinases/EP1-like"/>
</dbReference>
<dbReference type="InterPro" id="IPR000719">
    <property type="entry name" value="Prot_kinase_dom"/>
</dbReference>
<evidence type="ECO:0000259" key="2">
    <source>
        <dbReference type="PROSITE" id="PS50011"/>
    </source>
</evidence>
<evidence type="ECO:0000313" key="3">
    <source>
        <dbReference type="EnsemblPlants" id="QL04p090676:mrna"/>
    </source>
</evidence>
<reference evidence="3 4" key="1">
    <citation type="journal article" date="2016" name="G3 (Bethesda)">
        <title>First Draft Assembly and Annotation of the Genome of a California Endemic Oak Quercus lobata Nee (Fagaceae).</title>
        <authorList>
            <person name="Sork V.L."/>
            <person name="Fitz-Gibbon S.T."/>
            <person name="Puiu D."/>
            <person name="Crepeau M."/>
            <person name="Gugger P.F."/>
            <person name="Sherman R."/>
            <person name="Stevens K."/>
            <person name="Langley C.H."/>
            <person name="Pellegrini M."/>
            <person name="Salzberg S.L."/>
        </authorList>
    </citation>
    <scope>NUCLEOTIDE SEQUENCE [LARGE SCALE GENOMIC DNA]</scope>
    <source>
        <strain evidence="3 4">cv. SW786</strain>
    </source>
</reference>
<dbReference type="AlphaFoldDB" id="A0A7N2LKB4"/>
<sequence>MVNQNAELVHFCVEELTQYTNNFANQLGQSGGFGSTFRGMILENNPHNLPGHYVAVKRSHFKNIEDVQQYKAENLYLGMLHHPNVVLLIGFSESQHNPFLVYELLEGETLKAAIPKIT</sequence>
<accession>A0A7N2LKB4</accession>
<dbReference type="EMBL" id="LRBV02000004">
    <property type="status" value="NOT_ANNOTATED_CDS"/>
    <property type="molecule type" value="Genomic_DNA"/>
</dbReference>
<dbReference type="Proteomes" id="UP000594261">
    <property type="component" value="Chromosome 4"/>
</dbReference>
<proteinExistence type="predicted"/>
<protein>
    <recommendedName>
        <fullName evidence="2">Protein kinase domain-containing protein</fullName>
    </recommendedName>
</protein>
<dbReference type="Pfam" id="PF07714">
    <property type="entry name" value="PK_Tyr_Ser-Thr"/>
    <property type="match status" value="1"/>
</dbReference>
<keyword evidence="4" id="KW-1185">Reference proteome</keyword>
<reference evidence="3" key="2">
    <citation type="submission" date="2021-01" db="UniProtKB">
        <authorList>
            <consortium name="EnsemblPlants"/>
        </authorList>
    </citation>
    <scope>IDENTIFICATION</scope>
</reference>
<dbReference type="SUPFAM" id="SSF56112">
    <property type="entry name" value="Protein kinase-like (PK-like)"/>
    <property type="match status" value="1"/>
</dbReference>
<feature type="domain" description="Protein kinase" evidence="2">
    <location>
        <begin position="22"/>
        <end position="118"/>
    </location>
</feature>
<dbReference type="Gene3D" id="3.30.200.20">
    <property type="entry name" value="Phosphorylase Kinase, domain 1"/>
    <property type="match status" value="1"/>
</dbReference>
<name>A0A7N2LKB4_QUELO</name>
<evidence type="ECO:0000313" key="4">
    <source>
        <dbReference type="Proteomes" id="UP000594261"/>
    </source>
</evidence>
<dbReference type="InParanoid" id="A0A7N2LKB4"/>
<dbReference type="Gramene" id="QL04p090676:mrna">
    <property type="protein sequence ID" value="QL04p090676:mrna"/>
    <property type="gene ID" value="QL04p090676"/>
</dbReference>
<keyword evidence="1" id="KW-0732">Signal</keyword>
<dbReference type="EnsemblPlants" id="QL04p090676:mrna">
    <property type="protein sequence ID" value="QL04p090676:mrna"/>
    <property type="gene ID" value="QL04p090676"/>
</dbReference>